<feature type="domain" description="Ig-like" evidence="10">
    <location>
        <begin position="670"/>
        <end position="757"/>
    </location>
</feature>
<dbReference type="GO" id="GO:0005634">
    <property type="term" value="C:nucleus"/>
    <property type="evidence" value="ECO:0007669"/>
    <property type="project" value="UniProtKB-SubCell"/>
</dbReference>
<evidence type="ECO:0000313" key="11">
    <source>
        <dbReference type="EMBL" id="KAF8560708.1"/>
    </source>
</evidence>
<dbReference type="FunFam" id="2.60.40.10:FF:000032">
    <property type="entry name" value="palladin isoform X1"/>
    <property type="match status" value="1"/>
</dbReference>
<sequence length="765" mass="86261">MDKAKGEVIMSCRMEAKPKASLTWFLNDTEIKELAGKRFWVVNEQPDDVYILEIHIVSPKPEDGGTYRINAKNSAGESNANINLNLQGQKGSAKAPAFEKPRIFQDNGGRDVVLECRSTGDPAPNYTWYHNNRELKPRPNKFDLQSSKDGAVFVNTLRIINFMFADSGAYKLVAKNTHGDATANMEVKMPRIVGMPNVRFENNNQQAVLEVKVDSGGPPNAVWSQAGKALTIGGRFSTSVEMEASNYKVYLIIADLIEKDSGTYECEISNGVGTVQQSVSFKVPPKDTKAALPQIIGQPGPQQADAGEYDIADEAEIIHDKADEFSLVLYLLCALIYVGRTFILTVDYSAGSVAPQAKVLKSGVDFTSDKRGTVRVDAAKRSIVITLKNVRIEDKGTYVLQLLTEGTVCDKTTFDLNVIGDLIFASFFVQLNRRQSTEKSSSSLLDPKALEQSLQARRDSMTNRRTSLADAIPGFAGLKHRETPKVEKEYFIEEVRDLKLKEGSIKALLKCTFCKPTSKFRWYKNKLEIFQGPKYNFLQEGNEYALEIKKIAMEDVGKYTCKCNDISTTCTLTVEERKQIYHFNQKLPKTAEVVRGKDLTVECSVSDPRAPVVWYHKGEKVEYVAGKVEIKRRENRCILRIVRARPDQEGEYCCMVEGDETYMDIAVEDPDWFFTRELKAQQCYENDEVVALECEVSDRDAEVSWFKNDQPIVASEKYEILSEKRVKRILKIKKILCDDDAEYTCKVAKKTTTCHLNVRRKFPQN</sequence>
<evidence type="ECO:0000256" key="4">
    <source>
        <dbReference type="ARBA" id="ARBA00022490"/>
    </source>
</evidence>
<dbReference type="FunFam" id="2.60.40.10:FF:000050">
    <property type="entry name" value="Titin isoform B"/>
    <property type="match status" value="1"/>
</dbReference>
<protein>
    <recommendedName>
        <fullName evidence="10">Ig-like domain-containing protein</fullName>
    </recommendedName>
</protein>
<feature type="domain" description="Ig-like" evidence="10">
    <location>
        <begin position="578"/>
        <end position="666"/>
    </location>
</feature>
<evidence type="ECO:0000256" key="1">
    <source>
        <dbReference type="ARBA" id="ARBA00004123"/>
    </source>
</evidence>
<dbReference type="SUPFAM" id="SSF48726">
    <property type="entry name" value="Immunoglobulin"/>
    <property type="match status" value="7"/>
</dbReference>
<keyword evidence="4" id="KW-0963">Cytoplasm</keyword>
<dbReference type="InterPro" id="IPR003599">
    <property type="entry name" value="Ig_sub"/>
</dbReference>
<dbReference type="SMART" id="SM00409">
    <property type="entry name" value="IG"/>
    <property type="match status" value="7"/>
</dbReference>
<proteinExistence type="inferred from homology"/>
<evidence type="ECO:0000256" key="7">
    <source>
        <dbReference type="ARBA" id="ARBA00023157"/>
    </source>
</evidence>
<dbReference type="Gene3D" id="2.60.40.10">
    <property type="entry name" value="Immunoglobulins"/>
    <property type="match status" value="6"/>
</dbReference>
<keyword evidence="9" id="KW-0393">Immunoglobulin domain</keyword>
<dbReference type="CDD" id="cd00096">
    <property type="entry name" value="Ig"/>
    <property type="match status" value="1"/>
</dbReference>
<evidence type="ECO:0000256" key="5">
    <source>
        <dbReference type="ARBA" id="ARBA00022553"/>
    </source>
</evidence>
<dbReference type="InterPro" id="IPR013783">
    <property type="entry name" value="Ig-like_fold"/>
</dbReference>
<evidence type="ECO:0000256" key="2">
    <source>
        <dbReference type="ARBA" id="ARBA00004496"/>
    </source>
</evidence>
<name>A0A8T0D215_9TREM</name>
<dbReference type="InterPro" id="IPR013098">
    <property type="entry name" value="Ig_I-set"/>
</dbReference>
<gene>
    <name evidence="11" type="ORF">P879_09575</name>
</gene>
<evidence type="ECO:0000256" key="6">
    <source>
        <dbReference type="ARBA" id="ARBA00022737"/>
    </source>
</evidence>
<keyword evidence="8" id="KW-0539">Nucleus</keyword>
<dbReference type="OrthoDB" id="504170at2759"/>
<feature type="domain" description="Ig-like" evidence="10">
    <location>
        <begin position="190"/>
        <end position="280"/>
    </location>
</feature>
<evidence type="ECO:0000256" key="3">
    <source>
        <dbReference type="ARBA" id="ARBA00006692"/>
    </source>
</evidence>
<dbReference type="InterPro" id="IPR052385">
    <property type="entry name" value="Obscurin/Obscurin-like_Reg"/>
</dbReference>
<comment type="caution">
    <text evidence="11">The sequence shown here is derived from an EMBL/GenBank/DDBJ whole genome shotgun (WGS) entry which is preliminary data.</text>
</comment>
<dbReference type="PANTHER" id="PTHR35971:SF5">
    <property type="entry name" value="OBSCURIN LIKE CYTOSKELETAL ADAPTOR 1"/>
    <property type="match status" value="1"/>
</dbReference>
<evidence type="ECO:0000256" key="8">
    <source>
        <dbReference type="ARBA" id="ARBA00023242"/>
    </source>
</evidence>
<keyword evidence="12" id="KW-1185">Reference proteome</keyword>
<keyword evidence="5" id="KW-0597">Phosphoprotein</keyword>
<dbReference type="PROSITE" id="PS50835">
    <property type="entry name" value="IG_LIKE"/>
    <property type="match status" value="5"/>
</dbReference>
<dbReference type="InterPro" id="IPR003598">
    <property type="entry name" value="Ig_sub2"/>
</dbReference>
<dbReference type="InterPro" id="IPR007110">
    <property type="entry name" value="Ig-like_dom"/>
</dbReference>
<comment type="similarity">
    <text evidence="3">Belongs to the protein kinase superfamily. CAMK Ser/Thr protein kinase family.</text>
</comment>
<comment type="subcellular location">
    <subcellularLocation>
        <location evidence="2">Cytoplasm</location>
    </subcellularLocation>
    <subcellularLocation>
        <location evidence="1">Nucleus</location>
    </subcellularLocation>
</comment>
<evidence type="ECO:0000313" key="12">
    <source>
        <dbReference type="Proteomes" id="UP000699462"/>
    </source>
</evidence>
<dbReference type="InterPro" id="IPR036179">
    <property type="entry name" value="Ig-like_dom_sf"/>
</dbReference>
<feature type="domain" description="Ig-like" evidence="10">
    <location>
        <begin position="484"/>
        <end position="573"/>
    </location>
</feature>
<organism evidence="11 12">
    <name type="scientific">Paragonimus westermani</name>
    <dbReference type="NCBI Taxonomy" id="34504"/>
    <lineage>
        <taxon>Eukaryota</taxon>
        <taxon>Metazoa</taxon>
        <taxon>Spiralia</taxon>
        <taxon>Lophotrochozoa</taxon>
        <taxon>Platyhelminthes</taxon>
        <taxon>Trematoda</taxon>
        <taxon>Digenea</taxon>
        <taxon>Plagiorchiida</taxon>
        <taxon>Troglotremata</taxon>
        <taxon>Troglotrematidae</taxon>
        <taxon>Paragonimus</taxon>
    </lineage>
</organism>
<accession>A0A8T0D215</accession>
<dbReference type="PANTHER" id="PTHR35971">
    <property type="entry name" value="SI:DKEY-31G6.6"/>
    <property type="match status" value="1"/>
</dbReference>
<dbReference type="SMART" id="SM00408">
    <property type="entry name" value="IGc2"/>
    <property type="match status" value="6"/>
</dbReference>
<evidence type="ECO:0000259" key="10">
    <source>
        <dbReference type="PROSITE" id="PS50835"/>
    </source>
</evidence>
<keyword evidence="7" id="KW-1015">Disulfide bond</keyword>
<keyword evidence="6" id="KW-0677">Repeat</keyword>
<feature type="domain" description="Ig-like" evidence="10">
    <location>
        <begin position="96"/>
        <end position="188"/>
    </location>
</feature>
<dbReference type="EMBL" id="JTDF01022286">
    <property type="protein sequence ID" value="KAF8560708.1"/>
    <property type="molecule type" value="Genomic_DNA"/>
</dbReference>
<dbReference type="GO" id="GO:0005737">
    <property type="term" value="C:cytoplasm"/>
    <property type="evidence" value="ECO:0007669"/>
    <property type="project" value="UniProtKB-SubCell"/>
</dbReference>
<reference evidence="11 12" key="1">
    <citation type="submission" date="2019-07" db="EMBL/GenBank/DDBJ databases">
        <title>Annotation for the trematode Paragonimus westermani.</title>
        <authorList>
            <person name="Choi Y.-J."/>
        </authorList>
    </citation>
    <scope>NUCLEOTIDE SEQUENCE [LARGE SCALE GENOMIC DNA]</scope>
    <source>
        <strain evidence="11">180907_Pwestermani</strain>
    </source>
</reference>
<dbReference type="AlphaFoldDB" id="A0A8T0D215"/>
<dbReference type="Proteomes" id="UP000699462">
    <property type="component" value="Unassembled WGS sequence"/>
</dbReference>
<evidence type="ECO:0000256" key="9">
    <source>
        <dbReference type="ARBA" id="ARBA00023319"/>
    </source>
</evidence>
<dbReference type="Pfam" id="PF07679">
    <property type="entry name" value="I-set"/>
    <property type="match status" value="6"/>
</dbReference>